<gene>
    <name evidence="1" type="ORF">GCM10023183_18300</name>
</gene>
<evidence type="ECO:0000313" key="2">
    <source>
        <dbReference type="Proteomes" id="UP001501844"/>
    </source>
</evidence>
<dbReference type="EMBL" id="BAABGX010000002">
    <property type="protein sequence ID" value="GAA4304753.1"/>
    <property type="molecule type" value="Genomic_DNA"/>
</dbReference>
<sequence>MTSETVQDVLINDKVISENRLLSVNENGTKFNISFHRYVAYQVFNESFLNFNDWDEYETGEFNTFCIFKKSRYMGFIKNETIADYIFPDELKHYGVYCQNHVVHIISTLEPVIEKISNIPQL</sequence>
<reference evidence="2" key="1">
    <citation type="journal article" date="2019" name="Int. J. Syst. Evol. Microbiol.">
        <title>The Global Catalogue of Microorganisms (GCM) 10K type strain sequencing project: providing services to taxonomists for standard genome sequencing and annotation.</title>
        <authorList>
            <consortium name="The Broad Institute Genomics Platform"/>
            <consortium name="The Broad Institute Genome Sequencing Center for Infectious Disease"/>
            <person name="Wu L."/>
            <person name="Ma J."/>
        </authorList>
    </citation>
    <scope>NUCLEOTIDE SEQUENCE [LARGE SCALE GENOMIC DNA]</scope>
    <source>
        <strain evidence="2">JCM 17917</strain>
    </source>
</reference>
<organism evidence="1 2">
    <name type="scientific">Nibribacter koreensis</name>
    <dbReference type="NCBI Taxonomy" id="1084519"/>
    <lineage>
        <taxon>Bacteria</taxon>
        <taxon>Pseudomonadati</taxon>
        <taxon>Bacteroidota</taxon>
        <taxon>Cytophagia</taxon>
        <taxon>Cytophagales</taxon>
        <taxon>Hymenobacteraceae</taxon>
        <taxon>Nibribacter</taxon>
    </lineage>
</organism>
<proteinExistence type="predicted"/>
<dbReference type="Proteomes" id="UP001501844">
    <property type="component" value="Unassembled WGS sequence"/>
</dbReference>
<comment type="caution">
    <text evidence="1">The sequence shown here is derived from an EMBL/GenBank/DDBJ whole genome shotgun (WGS) entry which is preliminary data.</text>
</comment>
<keyword evidence="2" id="KW-1185">Reference proteome</keyword>
<accession>A0ABP8FIX0</accession>
<evidence type="ECO:0000313" key="1">
    <source>
        <dbReference type="EMBL" id="GAA4304753.1"/>
    </source>
</evidence>
<protein>
    <submittedName>
        <fullName evidence="1">Uncharacterized protein</fullName>
    </submittedName>
</protein>
<name>A0ABP8FIX0_9BACT</name>